<dbReference type="PRINTS" id="PR00081">
    <property type="entry name" value="GDHRDH"/>
</dbReference>
<evidence type="ECO:0000256" key="1">
    <source>
        <dbReference type="ARBA" id="ARBA00006484"/>
    </source>
</evidence>
<evidence type="ECO:0000313" key="3">
    <source>
        <dbReference type="Proteomes" id="UP000295122"/>
    </source>
</evidence>
<dbReference type="AlphaFoldDB" id="A0A4R7C5P3"/>
<comment type="similarity">
    <text evidence="1">Belongs to the short-chain dehydrogenases/reductases (SDR) family.</text>
</comment>
<accession>A0A4R7C5P3</accession>
<keyword evidence="3" id="KW-1185">Reference proteome</keyword>
<dbReference type="OrthoDB" id="9790146at2"/>
<dbReference type="GO" id="GO:0030497">
    <property type="term" value="P:fatty acid elongation"/>
    <property type="evidence" value="ECO:0007669"/>
    <property type="project" value="TreeGrafter"/>
</dbReference>
<sequence length="261" mass="27114">MKLKGRIALVTGSGQGIGLATLKAFGAEGATLIVSDVVAERAAAAAKELTDAGYKADNVRIDVGDKASIEAGFDEIVKRHGRLDIFVNNAGIGGNTPFLDVSIEEFEKIIKINLTGAFLCAQAAARQMVKQEPLAGVRPKIVNICSLSGQRGGKGRTAYGAAKAGLDLITRVMTTELAGRGLNVNAIAPGPIETDMAQLAHTGGTREAYLFLTSQGRYGEASEIAKAALFLCSDDADYINGVTLNVDGGFGSQGLQYPLPG</sequence>
<proteinExistence type="inferred from homology"/>
<dbReference type="RefSeq" id="WP_133768399.1">
    <property type="nucleotide sequence ID" value="NZ_SNZR01000011.1"/>
</dbReference>
<dbReference type="CDD" id="cd05233">
    <property type="entry name" value="SDR_c"/>
    <property type="match status" value="1"/>
</dbReference>
<dbReference type="Proteomes" id="UP000295122">
    <property type="component" value="Unassembled WGS sequence"/>
</dbReference>
<organism evidence="2 3">
    <name type="scientific">Enterovirga rhinocerotis</name>
    <dbReference type="NCBI Taxonomy" id="1339210"/>
    <lineage>
        <taxon>Bacteria</taxon>
        <taxon>Pseudomonadati</taxon>
        <taxon>Pseudomonadota</taxon>
        <taxon>Alphaproteobacteria</taxon>
        <taxon>Hyphomicrobiales</taxon>
        <taxon>Methylobacteriaceae</taxon>
        <taxon>Enterovirga</taxon>
    </lineage>
</organism>
<dbReference type="EMBL" id="SNZR01000011">
    <property type="protein sequence ID" value="TDR93393.1"/>
    <property type="molecule type" value="Genomic_DNA"/>
</dbReference>
<protein>
    <submittedName>
        <fullName evidence="2">Glucose 1-dehydrogenase</fullName>
    </submittedName>
</protein>
<dbReference type="InterPro" id="IPR002347">
    <property type="entry name" value="SDR_fam"/>
</dbReference>
<name>A0A4R7C5P3_9HYPH</name>
<dbReference type="Gene3D" id="3.40.50.720">
    <property type="entry name" value="NAD(P)-binding Rossmann-like Domain"/>
    <property type="match status" value="1"/>
</dbReference>
<dbReference type="Pfam" id="PF13561">
    <property type="entry name" value="adh_short_C2"/>
    <property type="match status" value="1"/>
</dbReference>
<dbReference type="PANTHER" id="PTHR42760">
    <property type="entry name" value="SHORT-CHAIN DEHYDROGENASES/REDUCTASES FAMILY MEMBER"/>
    <property type="match status" value="1"/>
</dbReference>
<dbReference type="SUPFAM" id="SSF51735">
    <property type="entry name" value="NAD(P)-binding Rossmann-fold domains"/>
    <property type="match status" value="1"/>
</dbReference>
<evidence type="ECO:0000313" key="2">
    <source>
        <dbReference type="EMBL" id="TDR93393.1"/>
    </source>
</evidence>
<dbReference type="GO" id="GO:0016616">
    <property type="term" value="F:oxidoreductase activity, acting on the CH-OH group of donors, NAD or NADP as acceptor"/>
    <property type="evidence" value="ECO:0007669"/>
    <property type="project" value="TreeGrafter"/>
</dbReference>
<reference evidence="2 3" key="1">
    <citation type="submission" date="2019-03" db="EMBL/GenBank/DDBJ databases">
        <title>Genomic Encyclopedia of Type Strains, Phase IV (KMG-IV): sequencing the most valuable type-strain genomes for metagenomic binning, comparative biology and taxonomic classification.</title>
        <authorList>
            <person name="Goeker M."/>
        </authorList>
    </citation>
    <scope>NUCLEOTIDE SEQUENCE [LARGE SCALE GENOMIC DNA]</scope>
    <source>
        <strain evidence="2 3">DSM 25903</strain>
    </source>
</reference>
<dbReference type="FunFam" id="3.40.50.720:FF:000084">
    <property type="entry name" value="Short-chain dehydrogenase reductase"/>
    <property type="match status" value="1"/>
</dbReference>
<comment type="caution">
    <text evidence="2">The sequence shown here is derived from an EMBL/GenBank/DDBJ whole genome shotgun (WGS) entry which is preliminary data.</text>
</comment>
<dbReference type="PRINTS" id="PR00080">
    <property type="entry name" value="SDRFAMILY"/>
</dbReference>
<gene>
    <name evidence="2" type="ORF">EV668_0654</name>
</gene>
<dbReference type="PANTHER" id="PTHR42760:SF40">
    <property type="entry name" value="3-OXOACYL-[ACYL-CARRIER-PROTEIN] REDUCTASE, CHLOROPLASTIC"/>
    <property type="match status" value="1"/>
</dbReference>
<dbReference type="InterPro" id="IPR036291">
    <property type="entry name" value="NAD(P)-bd_dom_sf"/>
</dbReference>